<dbReference type="EMBL" id="QXFW01000190">
    <property type="protein sequence ID" value="KAE9021271.1"/>
    <property type="molecule type" value="Genomic_DNA"/>
</dbReference>
<sequence length="52" mass="5680">MGVPLVGCASHRLNRAVAARLSECAEDLDLVLALMTKLRTLHHSAKLRIKTV</sequence>
<evidence type="ECO:0000313" key="6">
    <source>
        <dbReference type="Proteomes" id="UP000440367"/>
    </source>
</evidence>
<comment type="caution">
    <text evidence="4">The sequence shown here is derived from an EMBL/GenBank/DDBJ whole genome shotgun (WGS) entry which is preliminary data.</text>
</comment>
<reference evidence="5 6" key="1">
    <citation type="submission" date="2018-08" db="EMBL/GenBank/DDBJ databases">
        <title>Genomic investigation of the strawberry pathogen Phytophthora fragariae indicates pathogenicity is determined by transcriptional variation in three key races.</title>
        <authorList>
            <person name="Adams T.M."/>
            <person name="Armitage A.D."/>
            <person name="Sobczyk M.K."/>
            <person name="Bates H.J."/>
            <person name="Dunwell J.M."/>
            <person name="Nellist C.F."/>
            <person name="Harrison R.J."/>
        </authorList>
    </citation>
    <scope>NUCLEOTIDE SEQUENCE [LARGE SCALE GENOMIC DNA]</scope>
    <source>
        <strain evidence="4 6">BC-1</strain>
        <strain evidence="3 8">BC-23</strain>
        <strain evidence="2 5">NOV-27</strain>
        <strain evidence="1 7">SCRP245</strain>
    </source>
</reference>
<evidence type="ECO:0000313" key="5">
    <source>
        <dbReference type="Proteomes" id="UP000433483"/>
    </source>
</evidence>
<evidence type="ECO:0000313" key="1">
    <source>
        <dbReference type="EMBL" id="KAE9021271.1"/>
    </source>
</evidence>
<proteinExistence type="predicted"/>
<keyword evidence="5" id="KW-1185">Reference proteome</keyword>
<dbReference type="EMBL" id="QXGD01000244">
    <property type="protein sequence ID" value="KAE9246251.1"/>
    <property type="molecule type" value="Genomic_DNA"/>
</dbReference>
<dbReference type="AlphaFoldDB" id="A0A6A3ZX21"/>
<dbReference type="Proteomes" id="UP000476176">
    <property type="component" value="Unassembled WGS sequence"/>
</dbReference>
<evidence type="ECO:0000313" key="8">
    <source>
        <dbReference type="Proteomes" id="UP000476176"/>
    </source>
</evidence>
<evidence type="ECO:0000313" key="4">
    <source>
        <dbReference type="EMBL" id="KAE9246251.1"/>
    </source>
</evidence>
<organism evidence="4 6">
    <name type="scientific">Phytophthora fragariae</name>
    <dbReference type="NCBI Taxonomy" id="53985"/>
    <lineage>
        <taxon>Eukaryota</taxon>
        <taxon>Sar</taxon>
        <taxon>Stramenopiles</taxon>
        <taxon>Oomycota</taxon>
        <taxon>Peronosporomycetes</taxon>
        <taxon>Peronosporales</taxon>
        <taxon>Peronosporaceae</taxon>
        <taxon>Phytophthora</taxon>
    </lineage>
</organism>
<dbReference type="PANTHER" id="PTHR40866:SF1">
    <property type="entry name" value="BED-TYPE DOMAIN-CONTAINING PROTEIN"/>
    <property type="match status" value="1"/>
</dbReference>
<evidence type="ECO:0000313" key="3">
    <source>
        <dbReference type="EMBL" id="KAE9245862.1"/>
    </source>
</evidence>
<dbReference type="Proteomes" id="UP000440367">
    <property type="component" value="Unassembled WGS sequence"/>
</dbReference>
<protein>
    <submittedName>
        <fullName evidence="4">Uncharacterized protein</fullName>
    </submittedName>
</protein>
<accession>A0A6A3ZX21</accession>
<dbReference type="OrthoDB" id="110256at2759"/>
<dbReference type="PANTHER" id="PTHR40866">
    <property type="entry name" value="BED-TYPE DOMAIN-CONTAINING PROTEIN"/>
    <property type="match status" value="1"/>
</dbReference>
<dbReference type="EMBL" id="QXGC01000183">
    <property type="protein sequence ID" value="KAE9245862.1"/>
    <property type="molecule type" value="Genomic_DNA"/>
</dbReference>
<name>A0A6A3ZX21_9STRA</name>
<dbReference type="Proteomes" id="UP000460718">
    <property type="component" value="Unassembled WGS sequence"/>
</dbReference>
<evidence type="ECO:0000313" key="7">
    <source>
        <dbReference type="Proteomes" id="UP000460718"/>
    </source>
</evidence>
<dbReference type="EMBL" id="QXGB01000216">
    <property type="protein sequence ID" value="KAE9224219.1"/>
    <property type="molecule type" value="Genomic_DNA"/>
</dbReference>
<dbReference type="Proteomes" id="UP000433483">
    <property type="component" value="Unassembled WGS sequence"/>
</dbReference>
<gene>
    <name evidence="4" type="ORF">PF002_g6829</name>
    <name evidence="3" type="ORF">PF004_g5054</name>
    <name evidence="2" type="ORF">PF005_g6009</name>
    <name evidence="1" type="ORF">PF011_g5017</name>
</gene>
<evidence type="ECO:0000313" key="2">
    <source>
        <dbReference type="EMBL" id="KAE9224219.1"/>
    </source>
</evidence>